<dbReference type="InterPro" id="IPR000644">
    <property type="entry name" value="CBS_dom"/>
</dbReference>
<evidence type="ECO:0000256" key="2">
    <source>
        <dbReference type="ARBA" id="ARBA00022475"/>
    </source>
</evidence>
<dbReference type="InterPro" id="IPR016169">
    <property type="entry name" value="FAD-bd_PCMH_sub2"/>
</dbReference>
<comment type="subcellular location">
    <subcellularLocation>
        <location evidence="1">Cell membrane</location>
        <topology evidence="1">Multi-pass membrane protein</topology>
    </subcellularLocation>
</comment>
<dbReference type="InterPro" id="IPR002550">
    <property type="entry name" value="CNNM"/>
</dbReference>
<dbReference type="SUPFAM" id="SSF54631">
    <property type="entry name" value="CBS-domain pair"/>
    <property type="match status" value="1"/>
</dbReference>
<dbReference type="InterPro" id="IPR051676">
    <property type="entry name" value="UPF0053_domain"/>
</dbReference>
<feature type="transmembrane region" description="Helical" evidence="10">
    <location>
        <begin position="145"/>
        <end position="163"/>
    </location>
</feature>
<proteinExistence type="predicted"/>
<dbReference type="Gene3D" id="3.10.580.10">
    <property type="entry name" value="CBS-domain"/>
    <property type="match status" value="1"/>
</dbReference>
<dbReference type="EMBL" id="DVIU01000165">
    <property type="protein sequence ID" value="HIS36655.1"/>
    <property type="molecule type" value="Genomic_DNA"/>
</dbReference>
<evidence type="ECO:0000256" key="6">
    <source>
        <dbReference type="ARBA" id="ARBA00023122"/>
    </source>
</evidence>
<dbReference type="Gene3D" id="3.30.465.10">
    <property type="match status" value="1"/>
</dbReference>
<dbReference type="Pfam" id="PF01595">
    <property type="entry name" value="CNNM"/>
    <property type="match status" value="1"/>
</dbReference>
<dbReference type="SUPFAM" id="SSF56176">
    <property type="entry name" value="FAD-binding/transporter-associated domain-like"/>
    <property type="match status" value="1"/>
</dbReference>
<sequence>MDETGNIAFNLFVIIFLLFSNGFFVASEFAMVKVRKTRIEQLVKEGNFNAKIALEALKDLDKFIAAVQLGVTISSIGLGWVGEGTLARIIEPLFSFLPGISQNIATHTVSVSISFALITFLHVVIGELVPKSIALEYTEKTALVVARPMQIITTIFNPFIWLLNGFGNSLLQMFHIPHSHKGSLVHSTEELDMLVNASYNGGVLNETEKDMLHNVFKFSDLTAKQVMIPRTDMVCIPEDMSFEDLNNLAAESQYTRYPVYSEDIDHITGLIHVKDLYSLSIKNQERPIKSLLREVLLVPETITMDNLVLEFKKRKGQMAIVVDEFGGTSGLITLEDVLEEIFGEVQDEFDEEEECDIREIEPNKYIANAMMRLDELAEFFEIPEDAIDDEDIDTIGGLVVKLLGRIANVGDTVQFENLTFNVKEIDGARITKLEIIRKPVEVEEKEEEHTK</sequence>
<evidence type="ECO:0000313" key="13">
    <source>
        <dbReference type="EMBL" id="HIS36655.1"/>
    </source>
</evidence>
<evidence type="ECO:0000256" key="9">
    <source>
        <dbReference type="PROSITE-ProRule" id="PRU01193"/>
    </source>
</evidence>
<evidence type="ECO:0000256" key="10">
    <source>
        <dbReference type="SAM" id="Phobius"/>
    </source>
</evidence>
<evidence type="ECO:0000256" key="8">
    <source>
        <dbReference type="PROSITE-ProRule" id="PRU00703"/>
    </source>
</evidence>
<dbReference type="InterPro" id="IPR036318">
    <property type="entry name" value="FAD-bd_PCMH-like_sf"/>
</dbReference>
<dbReference type="InterPro" id="IPR044751">
    <property type="entry name" value="Ion_transp-like_CBS"/>
</dbReference>
<dbReference type="GO" id="GO:0005886">
    <property type="term" value="C:plasma membrane"/>
    <property type="evidence" value="ECO:0007669"/>
    <property type="project" value="UniProtKB-SubCell"/>
</dbReference>
<dbReference type="Pfam" id="PF00571">
    <property type="entry name" value="CBS"/>
    <property type="match status" value="2"/>
</dbReference>
<organism evidence="13 14">
    <name type="scientific">Candidatus Scatousia excrementigallinarum</name>
    <dbReference type="NCBI Taxonomy" id="2840935"/>
    <lineage>
        <taxon>Bacteria</taxon>
        <taxon>Candidatus Scatousia</taxon>
    </lineage>
</organism>
<dbReference type="PROSITE" id="PS51846">
    <property type="entry name" value="CNNM"/>
    <property type="match status" value="1"/>
</dbReference>
<feature type="transmembrane region" description="Helical" evidence="10">
    <location>
        <begin position="6"/>
        <end position="26"/>
    </location>
</feature>
<keyword evidence="5 9" id="KW-1133">Transmembrane helix</keyword>
<keyword evidence="4" id="KW-0677">Repeat</keyword>
<keyword evidence="7 9" id="KW-0472">Membrane</keyword>
<dbReference type="PANTHER" id="PTHR43099">
    <property type="entry name" value="UPF0053 PROTEIN YRKA"/>
    <property type="match status" value="1"/>
</dbReference>
<evidence type="ECO:0000259" key="11">
    <source>
        <dbReference type="PROSITE" id="PS51371"/>
    </source>
</evidence>
<dbReference type="InterPro" id="IPR005170">
    <property type="entry name" value="Transptr-assoc_dom"/>
</dbReference>
<feature type="domain" description="CBS" evidence="11">
    <location>
        <begin position="227"/>
        <end position="288"/>
    </location>
</feature>
<feature type="domain" description="CNNM transmembrane" evidence="12">
    <location>
        <begin position="3"/>
        <end position="208"/>
    </location>
</feature>
<evidence type="ECO:0000259" key="12">
    <source>
        <dbReference type="PROSITE" id="PS51846"/>
    </source>
</evidence>
<evidence type="ECO:0000313" key="14">
    <source>
        <dbReference type="Proteomes" id="UP000823928"/>
    </source>
</evidence>
<accession>A0A9D1EZ92</accession>
<evidence type="ECO:0000256" key="7">
    <source>
        <dbReference type="ARBA" id="ARBA00023136"/>
    </source>
</evidence>
<dbReference type="Proteomes" id="UP000823928">
    <property type="component" value="Unassembled WGS sequence"/>
</dbReference>
<comment type="caution">
    <text evidence="13">The sequence shown here is derived from an EMBL/GenBank/DDBJ whole genome shotgun (WGS) entry which is preliminary data.</text>
</comment>
<keyword evidence="2" id="KW-1003">Cell membrane</keyword>
<dbReference type="GO" id="GO:0050660">
    <property type="term" value="F:flavin adenine dinucleotide binding"/>
    <property type="evidence" value="ECO:0007669"/>
    <property type="project" value="InterPro"/>
</dbReference>
<dbReference type="FunFam" id="3.10.580.10:FF:000002">
    <property type="entry name" value="Magnesium/cobalt efflux protein CorC"/>
    <property type="match status" value="1"/>
</dbReference>
<dbReference type="AlphaFoldDB" id="A0A9D1EZ92"/>
<dbReference type="Pfam" id="PF03471">
    <property type="entry name" value="CorC_HlyC"/>
    <property type="match status" value="1"/>
</dbReference>
<feature type="transmembrane region" description="Helical" evidence="10">
    <location>
        <begin position="104"/>
        <end position="125"/>
    </location>
</feature>
<evidence type="ECO:0000256" key="5">
    <source>
        <dbReference type="ARBA" id="ARBA00022989"/>
    </source>
</evidence>
<evidence type="ECO:0000256" key="4">
    <source>
        <dbReference type="ARBA" id="ARBA00022737"/>
    </source>
</evidence>
<keyword evidence="6 8" id="KW-0129">CBS domain</keyword>
<reference evidence="13" key="1">
    <citation type="submission" date="2020-10" db="EMBL/GenBank/DDBJ databases">
        <authorList>
            <person name="Gilroy R."/>
        </authorList>
    </citation>
    <scope>NUCLEOTIDE SEQUENCE</scope>
    <source>
        <strain evidence="13">6276</strain>
    </source>
</reference>
<keyword evidence="3 9" id="KW-0812">Transmembrane</keyword>
<dbReference type="SMART" id="SM01091">
    <property type="entry name" value="CorC_HlyC"/>
    <property type="match status" value="1"/>
</dbReference>
<dbReference type="InterPro" id="IPR046342">
    <property type="entry name" value="CBS_dom_sf"/>
</dbReference>
<feature type="domain" description="CBS" evidence="11">
    <location>
        <begin position="291"/>
        <end position="348"/>
    </location>
</feature>
<dbReference type="PANTHER" id="PTHR43099:SF2">
    <property type="entry name" value="UPF0053 PROTEIN YRKA"/>
    <property type="match status" value="1"/>
</dbReference>
<name>A0A9D1EZ92_9BACT</name>
<gene>
    <name evidence="13" type="ORF">IAC10_08515</name>
</gene>
<reference evidence="13" key="2">
    <citation type="journal article" date="2021" name="PeerJ">
        <title>Extensive microbial diversity within the chicken gut microbiome revealed by metagenomics and culture.</title>
        <authorList>
            <person name="Gilroy R."/>
            <person name="Ravi A."/>
            <person name="Getino M."/>
            <person name="Pursley I."/>
            <person name="Horton D.L."/>
            <person name="Alikhan N.F."/>
            <person name="Baker D."/>
            <person name="Gharbi K."/>
            <person name="Hall N."/>
            <person name="Watson M."/>
            <person name="Adriaenssens E.M."/>
            <person name="Foster-Nyarko E."/>
            <person name="Jarju S."/>
            <person name="Secka A."/>
            <person name="Antonio M."/>
            <person name="Oren A."/>
            <person name="Chaudhuri R.R."/>
            <person name="La Ragione R."/>
            <person name="Hildebrand F."/>
            <person name="Pallen M.J."/>
        </authorList>
    </citation>
    <scope>NUCLEOTIDE SEQUENCE</scope>
    <source>
        <strain evidence="13">6276</strain>
    </source>
</reference>
<dbReference type="PROSITE" id="PS51371">
    <property type="entry name" value="CBS"/>
    <property type="match status" value="2"/>
</dbReference>
<dbReference type="CDD" id="cd04590">
    <property type="entry name" value="CBS_pair_CorC_HlyC_assoc"/>
    <property type="match status" value="1"/>
</dbReference>
<protein>
    <submittedName>
        <fullName evidence="13">HlyC/CorC family transporter</fullName>
    </submittedName>
</protein>
<evidence type="ECO:0000256" key="1">
    <source>
        <dbReference type="ARBA" id="ARBA00004651"/>
    </source>
</evidence>
<evidence type="ECO:0000256" key="3">
    <source>
        <dbReference type="ARBA" id="ARBA00022692"/>
    </source>
</evidence>